<dbReference type="AlphaFoldDB" id="A0A9X0EAA8"/>
<sequence length="92" mass="10308">MRLYLGRGVTDVFDFPTLNGLPGFKSGLYLSITDRIEHQGAIFQIGLVENVGFKIGEFFIITHTNCKVLVFLTCVAHLDFAVLGNQILEYLK</sequence>
<name>A0A9X0EAA8_9PSED</name>
<dbReference type="Proteomes" id="UP000029719">
    <property type="component" value="Unassembled WGS sequence"/>
</dbReference>
<organism evidence="1 2">
    <name type="scientific">Pseudomonas lutea</name>
    <dbReference type="NCBI Taxonomy" id="243924"/>
    <lineage>
        <taxon>Bacteria</taxon>
        <taxon>Pseudomonadati</taxon>
        <taxon>Pseudomonadota</taxon>
        <taxon>Gammaproteobacteria</taxon>
        <taxon>Pseudomonadales</taxon>
        <taxon>Pseudomonadaceae</taxon>
        <taxon>Pseudomonas</taxon>
    </lineage>
</organism>
<evidence type="ECO:0000313" key="2">
    <source>
        <dbReference type="Proteomes" id="UP000029719"/>
    </source>
</evidence>
<gene>
    <name evidence="1" type="ORF">LT42_25455</name>
</gene>
<comment type="caution">
    <text evidence="1">The sequence shown here is derived from an EMBL/GenBank/DDBJ whole genome shotgun (WGS) entry which is preliminary data.</text>
</comment>
<accession>A0A9X0EAA8</accession>
<protein>
    <submittedName>
        <fullName evidence="1">Uncharacterized protein</fullName>
    </submittedName>
</protein>
<reference evidence="1 2" key="1">
    <citation type="submission" date="2014-09" db="EMBL/GenBank/DDBJ databases">
        <title>Genome sequence of Pseudomonas lutea strain DSM 17257T.</title>
        <authorList>
            <person name="Kwak Y."/>
            <person name="Shin J.-H."/>
        </authorList>
    </citation>
    <scope>NUCLEOTIDE SEQUENCE [LARGE SCALE GENOMIC DNA]</scope>
    <source>
        <strain evidence="1 2">DSM 17257</strain>
    </source>
</reference>
<dbReference type="EMBL" id="JRMB01000005">
    <property type="protein sequence ID" value="KGF62106.1"/>
    <property type="molecule type" value="Genomic_DNA"/>
</dbReference>
<evidence type="ECO:0000313" key="1">
    <source>
        <dbReference type="EMBL" id="KGF62106.1"/>
    </source>
</evidence>
<proteinExistence type="predicted"/>